<organism evidence="2 3">
    <name type="scientific">Dryococelus australis</name>
    <dbReference type="NCBI Taxonomy" id="614101"/>
    <lineage>
        <taxon>Eukaryota</taxon>
        <taxon>Metazoa</taxon>
        <taxon>Ecdysozoa</taxon>
        <taxon>Arthropoda</taxon>
        <taxon>Hexapoda</taxon>
        <taxon>Insecta</taxon>
        <taxon>Pterygota</taxon>
        <taxon>Neoptera</taxon>
        <taxon>Polyneoptera</taxon>
        <taxon>Phasmatodea</taxon>
        <taxon>Verophasmatodea</taxon>
        <taxon>Anareolatae</taxon>
        <taxon>Phasmatidae</taxon>
        <taxon>Eurycanthinae</taxon>
        <taxon>Dryococelus</taxon>
    </lineage>
</organism>
<protein>
    <submittedName>
        <fullName evidence="2">Uncharacterized protein</fullName>
    </submittedName>
</protein>
<dbReference type="EMBL" id="JARBHB010000008">
    <property type="protein sequence ID" value="KAJ8878167.1"/>
    <property type="molecule type" value="Genomic_DNA"/>
</dbReference>
<dbReference type="Proteomes" id="UP001159363">
    <property type="component" value="Chromosome 7"/>
</dbReference>
<evidence type="ECO:0000256" key="1">
    <source>
        <dbReference type="SAM" id="MobiDB-lite"/>
    </source>
</evidence>
<sequence>MYQQGEKGGRGDVGAGRPPSGKQDETGRAHSQWCKQRQFPGSWLRPGPCDSPPLVVSLVEITAIARSHKDLQDNVATACLGETENCVPILQLSETKDVVVRLLASHFDKPGSIIARNVTGRCCWPAGFLGELPFPPPVHSGAAPYLISPSLALKTSMFGAAQISRLTLRKNVLEQPTPSRAIKGAVYIVAIHDTRATVAMLQFLARSVSYTARNMRRQVVPISLHAHQPHVGVEHTLYVLTGAGALDALGFVALISPAFLDVEHVQVDGALKPLQATLLFLKSVVGGGVLVLVGTVEGESE</sequence>
<accession>A0ABQ9H1M8</accession>
<proteinExistence type="predicted"/>
<name>A0ABQ9H1M8_9NEOP</name>
<keyword evidence="3" id="KW-1185">Reference proteome</keyword>
<evidence type="ECO:0000313" key="2">
    <source>
        <dbReference type="EMBL" id="KAJ8878167.1"/>
    </source>
</evidence>
<comment type="caution">
    <text evidence="2">The sequence shown here is derived from an EMBL/GenBank/DDBJ whole genome shotgun (WGS) entry which is preliminary data.</text>
</comment>
<gene>
    <name evidence="2" type="ORF">PR048_022634</name>
</gene>
<reference evidence="2 3" key="1">
    <citation type="submission" date="2023-02" db="EMBL/GenBank/DDBJ databases">
        <title>LHISI_Scaffold_Assembly.</title>
        <authorList>
            <person name="Stuart O.P."/>
            <person name="Cleave R."/>
            <person name="Magrath M.J.L."/>
            <person name="Mikheyev A.S."/>
        </authorList>
    </citation>
    <scope>NUCLEOTIDE SEQUENCE [LARGE SCALE GENOMIC DNA]</scope>
    <source>
        <strain evidence="2">Daus_M_001</strain>
        <tissue evidence="2">Leg muscle</tissue>
    </source>
</reference>
<evidence type="ECO:0000313" key="3">
    <source>
        <dbReference type="Proteomes" id="UP001159363"/>
    </source>
</evidence>
<feature type="region of interest" description="Disordered" evidence="1">
    <location>
        <begin position="1"/>
        <end position="31"/>
    </location>
</feature>